<name>A0ABT4UPT6_9BACT</name>
<organism evidence="1 2">
    <name type="scientific">Polluticaenibacter yanchengensis</name>
    <dbReference type="NCBI Taxonomy" id="3014562"/>
    <lineage>
        <taxon>Bacteria</taxon>
        <taxon>Pseudomonadati</taxon>
        <taxon>Bacteroidota</taxon>
        <taxon>Chitinophagia</taxon>
        <taxon>Chitinophagales</taxon>
        <taxon>Chitinophagaceae</taxon>
        <taxon>Polluticaenibacter</taxon>
    </lineage>
</organism>
<dbReference type="EMBL" id="JAQGEF010000027">
    <property type="protein sequence ID" value="MDA3616332.1"/>
    <property type="molecule type" value="Genomic_DNA"/>
</dbReference>
<dbReference type="PROSITE" id="PS51257">
    <property type="entry name" value="PROKAR_LIPOPROTEIN"/>
    <property type="match status" value="1"/>
</dbReference>
<protein>
    <recommendedName>
        <fullName evidence="3">DUF4468 domain-containing protein</fullName>
    </recommendedName>
</protein>
<evidence type="ECO:0000313" key="1">
    <source>
        <dbReference type="EMBL" id="MDA3616332.1"/>
    </source>
</evidence>
<evidence type="ECO:0008006" key="3">
    <source>
        <dbReference type="Google" id="ProtNLM"/>
    </source>
</evidence>
<proteinExistence type="predicted"/>
<dbReference type="RefSeq" id="WP_407032662.1">
    <property type="nucleotide sequence ID" value="NZ_JAQGEF010000027.1"/>
</dbReference>
<evidence type="ECO:0000313" key="2">
    <source>
        <dbReference type="Proteomes" id="UP001210231"/>
    </source>
</evidence>
<reference evidence="1 2" key="1">
    <citation type="submission" date="2022-12" db="EMBL/GenBank/DDBJ databases">
        <title>Chitinophagaceae gen. sp. nov., a new member of the family Chitinophagaceae, isolated from soil in a chemical factory.</title>
        <authorList>
            <person name="Ke Z."/>
        </authorList>
    </citation>
    <scope>NUCLEOTIDE SEQUENCE [LARGE SCALE GENOMIC DNA]</scope>
    <source>
        <strain evidence="1 2">LY-5</strain>
    </source>
</reference>
<dbReference type="Proteomes" id="UP001210231">
    <property type="component" value="Unassembled WGS sequence"/>
</dbReference>
<comment type="caution">
    <text evidence="1">The sequence shown here is derived from an EMBL/GenBank/DDBJ whole genome shotgun (WGS) entry which is preliminary data.</text>
</comment>
<accession>A0ABT4UPT6</accession>
<gene>
    <name evidence="1" type="ORF">O3P16_16060</name>
</gene>
<keyword evidence="2" id="KW-1185">Reference proteome</keyword>
<sequence>MKLYSLTLAVFLMSCNSNDISYQPEVTLLDTVVNRTEAITIISSAIPHIYENDTTIIRLKKININLLDIRYDSTDKRELSIQKGKLIIGNIKIPTQKDIQGFAVNWIKETKSGFEISIEYGGSSRYYHKDFRFYYENGDFILKDILINTFDKRNPEDEKSYTKKIDMIKETIKGKDFKIADFL</sequence>